<sequence length="392" mass="43526">MDVLMIAHFTGGGRRPDDRFDTLAGILARRGAEVELVTSSFHHLSKKHRDPSDRETQLFVTTYVSEPAYRTNVSMRRLLSHRALGRNLKEYLRHRRVPDVVYCAVPSLEAAHAATEFAARNGVRLILDVQDLWPEAFELVLRPHWAGRSVLAPLRRTAERIYRAADSVVTVSETYSNRVAEARGDAAGVTTVYLGTDLQRFDSFGANRPTDDGYIELAYVGTLGHSYDLPTVFEALRILKRAGKRMRLHVMGTGPFENQWRGETADLLEEVIFYGRLEYPDMVARLRGCDIAVNPIVAGAAQSITNKIGDYAAAGLPVVNSQECPEYRDLLVAYGAGISCEPTAEAVAAALVELAQDRNLVERGMGSRRMAEERFDRAVTYERLGGVVLDAT</sequence>
<dbReference type="SUPFAM" id="SSF53756">
    <property type="entry name" value="UDP-Glycosyltransferase/glycogen phosphorylase"/>
    <property type="match status" value="1"/>
</dbReference>
<evidence type="ECO:0000256" key="2">
    <source>
        <dbReference type="ARBA" id="ARBA00022679"/>
    </source>
</evidence>
<dbReference type="Pfam" id="PF13692">
    <property type="entry name" value="Glyco_trans_1_4"/>
    <property type="match status" value="1"/>
</dbReference>
<evidence type="ECO:0000313" key="5">
    <source>
        <dbReference type="Proteomes" id="UP000314223"/>
    </source>
</evidence>
<accession>A0A5C4X058</accession>
<dbReference type="Proteomes" id="UP000314223">
    <property type="component" value="Unassembled WGS sequence"/>
</dbReference>
<proteinExistence type="predicted"/>
<organism evidence="4 5">
    <name type="scientific">Brevibacterium sediminis</name>
    <dbReference type="NCBI Taxonomy" id="1857024"/>
    <lineage>
        <taxon>Bacteria</taxon>
        <taxon>Bacillati</taxon>
        <taxon>Actinomycetota</taxon>
        <taxon>Actinomycetes</taxon>
        <taxon>Micrococcales</taxon>
        <taxon>Brevibacteriaceae</taxon>
        <taxon>Brevibacterium</taxon>
    </lineage>
</organism>
<keyword evidence="1" id="KW-0328">Glycosyltransferase</keyword>
<feature type="domain" description="Glycosyltransferase subfamily 4-like N-terminal" evidence="3">
    <location>
        <begin position="22"/>
        <end position="195"/>
    </location>
</feature>
<evidence type="ECO:0000313" key="4">
    <source>
        <dbReference type="EMBL" id="TNM54080.1"/>
    </source>
</evidence>
<gene>
    <name evidence="4" type="ORF">FHQ09_12480</name>
</gene>
<dbReference type="EMBL" id="VDMQ01000007">
    <property type="protein sequence ID" value="TNM54080.1"/>
    <property type="molecule type" value="Genomic_DNA"/>
</dbReference>
<dbReference type="Pfam" id="PF13579">
    <property type="entry name" value="Glyco_trans_4_4"/>
    <property type="match status" value="1"/>
</dbReference>
<name>A0A5C4X058_9MICO</name>
<dbReference type="GO" id="GO:0016757">
    <property type="term" value="F:glycosyltransferase activity"/>
    <property type="evidence" value="ECO:0007669"/>
    <property type="project" value="UniProtKB-KW"/>
</dbReference>
<dbReference type="CDD" id="cd03794">
    <property type="entry name" value="GT4_WbuB-like"/>
    <property type="match status" value="1"/>
</dbReference>
<comment type="caution">
    <text evidence="4">The sequence shown here is derived from an EMBL/GenBank/DDBJ whole genome shotgun (WGS) entry which is preliminary data.</text>
</comment>
<evidence type="ECO:0000256" key="1">
    <source>
        <dbReference type="ARBA" id="ARBA00022676"/>
    </source>
</evidence>
<dbReference type="PANTHER" id="PTHR12526">
    <property type="entry name" value="GLYCOSYLTRANSFERASE"/>
    <property type="match status" value="1"/>
</dbReference>
<dbReference type="AlphaFoldDB" id="A0A5C4X058"/>
<evidence type="ECO:0000259" key="3">
    <source>
        <dbReference type="Pfam" id="PF13579"/>
    </source>
</evidence>
<reference evidence="4 5" key="1">
    <citation type="submission" date="2019-06" db="EMBL/GenBank/DDBJ databases">
        <authorList>
            <person name="Mardanova A.M."/>
            <person name="Pudova D.S."/>
            <person name="Shagimardanova E.I."/>
            <person name="Gogoleva N.E."/>
            <person name="Lutfullin M.T."/>
            <person name="Hadieva G.F."/>
            <person name="Sharipova M.R."/>
        </authorList>
    </citation>
    <scope>NUCLEOTIDE SEQUENCE [LARGE SCALE GENOMIC DNA]</scope>
    <source>
        <strain evidence="4 5">MG-1</strain>
    </source>
</reference>
<dbReference type="RefSeq" id="WP_139469075.1">
    <property type="nucleotide sequence ID" value="NZ_VDMQ01000007.1"/>
</dbReference>
<protein>
    <submittedName>
        <fullName evidence="4">Glycosyltransferase family 4 protein</fullName>
    </submittedName>
</protein>
<dbReference type="Gene3D" id="3.40.50.2000">
    <property type="entry name" value="Glycogen Phosphorylase B"/>
    <property type="match status" value="2"/>
</dbReference>
<dbReference type="PANTHER" id="PTHR12526:SF639">
    <property type="entry name" value="GLYCOSYL TRANSFERASE GROUP 1"/>
    <property type="match status" value="1"/>
</dbReference>
<dbReference type="InterPro" id="IPR028098">
    <property type="entry name" value="Glyco_trans_4-like_N"/>
</dbReference>
<keyword evidence="2 4" id="KW-0808">Transferase</keyword>